<feature type="compositionally biased region" description="Low complexity" evidence="1">
    <location>
        <begin position="9"/>
        <end position="28"/>
    </location>
</feature>
<protein>
    <submittedName>
        <fullName evidence="2">Uncharacterized protein</fullName>
    </submittedName>
</protein>
<comment type="caution">
    <text evidence="2">The sequence shown here is derived from an EMBL/GenBank/DDBJ whole genome shotgun (WGS) entry which is preliminary data.</text>
</comment>
<keyword evidence="3" id="KW-1185">Reference proteome</keyword>
<evidence type="ECO:0000256" key="1">
    <source>
        <dbReference type="SAM" id="MobiDB-lite"/>
    </source>
</evidence>
<dbReference type="Proteomes" id="UP000886653">
    <property type="component" value="Unassembled WGS sequence"/>
</dbReference>
<dbReference type="EMBL" id="MU167222">
    <property type="protein sequence ID" value="KAG0150066.1"/>
    <property type="molecule type" value="Genomic_DNA"/>
</dbReference>
<accession>A0A9P6TEY5</accession>
<dbReference type="AlphaFoldDB" id="A0A9P6TEY5"/>
<sequence>MNQEESDLTDTSSESVAESSENSFSSSSTARNHHRSLHLPTITSSHLNMSNSEDNGAKLFGNALQQFSQMLVSTLSKFSIKIILGDDNYTHWCNPVYEAIRTIGCRSYLDEDNYRDKSLTEEQYDQNRFVICTWILNQCDVTNGERARDELATRDPVTRKNEVDYDPYKLWINLETFHDRITEAKLAHVNRALINMTQLRSDNLKTHVEKFNALLRDYYRFRGDMTSAQAART</sequence>
<reference evidence="2" key="1">
    <citation type="submission" date="2013-11" db="EMBL/GenBank/DDBJ databases">
        <title>Genome sequence of the fusiform rust pathogen reveals effectors for host alternation and coevolution with pine.</title>
        <authorList>
            <consortium name="DOE Joint Genome Institute"/>
            <person name="Smith K."/>
            <person name="Pendleton A."/>
            <person name="Kubisiak T."/>
            <person name="Anderson C."/>
            <person name="Salamov A."/>
            <person name="Aerts A."/>
            <person name="Riley R."/>
            <person name="Clum A."/>
            <person name="Lindquist E."/>
            <person name="Ence D."/>
            <person name="Campbell M."/>
            <person name="Kronenberg Z."/>
            <person name="Feau N."/>
            <person name="Dhillon B."/>
            <person name="Hamelin R."/>
            <person name="Burleigh J."/>
            <person name="Smith J."/>
            <person name="Yandell M."/>
            <person name="Nelson C."/>
            <person name="Grigoriev I."/>
            <person name="Davis J."/>
        </authorList>
    </citation>
    <scope>NUCLEOTIDE SEQUENCE</scope>
    <source>
        <strain evidence="2">G11</strain>
    </source>
</reference>
<organism evidence="2 3">
    <name type="scientific">Cronartium quercuum f. sp. fusiforme G11</name>
    <dbReference type="NCBI Taxonomy" id="708437"/>
    <lineage>
        <taxon>Eukaryota</taxon>
        <taxon>Fungi</taxon>
        <taxon>Dikarya</taxon>
        <taxon>Basidiomycota</taxon>
        <taxon>Pucciniomycotina</taxon>
        <taxon>Pucciniomycetes</taxon>
        <taxon>Pucciniales</taxon>
        <taxon>Coleosporiaceae</taxon>
        <taxon>Cronartium</taxon>
    </lineage>
</organism>
<proteinExistence type="predicted"/>
<gene>
    <name evidence="2" type="ORF">CROQUDRAFT_652751</name>
</gene>
<feature type="region of interest" description="Disordered" evidence="1">
    <location>
        <begin position="1"/>
        <end position="35"/>
    </location>
</feature>
<name>A0A9P6TEY5_9BASI</name>
<evidence type="ECO:0000313" key="2">
    <source>
        <dbReference type="EMBL" id="KAG0150066.1"/>
    </source>
</evidence>
<evidence type="ECO:0000313" key="3">
    <source>
        <dbReference type="Proteomes" id="UP000886653"/>
    </source>
</evidence>